<gene>
    <name evidence="2" type="ORF">AtDm6_3142</name>
</gene>
<evidence type="ECO:0000313" key="3">
    <source>
        <dbReference type="Proteomes" id="UP000029448"/>
    </source>
</evidence>
<dbReference type="Proteomes" id="UP000029448">
    <property type="component" value="Unassembled WGS sequence"/>
</dbReference>
<feature type="transmembrane region" description="Helical" evidence="1">
    <location>
        <begin position="7"/>
        <end position="38"/>
    </location>
</feature>
<dbReference type="PATRIC" id="fig|104102.7.peg.3097"/>
<name>A0A094YIH5_9PROT</name>
<evidence type="ECO:0000256" key="1">
    <source>
        <dbReference type="SAM" id="Phobius"/>
    </source>
</evidence>
<dbReference type="EMBL" id="JOKM01000103">
    <property type="protein sequence ID" value="KGB21147.1"/>
    <property type="molecule type" value="Genomic_DNA"/>
</dbReference>
<protein>
    <submittedName>
        <fullName evidence="2">Uncharacterized protein</fullName>
    </submittedName>
</protein>
<evidence type="ECO:0000313" key="2">
    <source>
        <dbReference type="EMBL" id="KGB21147.1"/>
    </source>
</evidence>
<keyword evidence="1" id="KW-0472">Membrane</keyword>
<dbReference type="RefSeq" id="WP_035382118.1">
    <property type="nucleotide sequence ID" value="NZ_VKJI01000021.1"/>
</dbReference>
<dbReference type="STRING" id="104102.AtDm6_3142"/>
<feature type="transmembrane region" description="Helical" evidence="1">
    <location>
        <begin position="44"/>
        <end position="60"/>
    </location>
</feature>
<comment type="caution">
    <text evidence="2">The sequence shown here is derived from an EMBL/GenBank/DDBJ whole genome shotgun (WGS) entry which is preliminary data.</text>
</comment>
<reference evidence="2 3" key="1">
    <citation type="submission" date="2014-06" db="EMBL/GenBank/DDBJ databases">
        <title>Functional and comparative genomic analyses of the Drosophila gut microbiota identify candidate symbiosis factors.</title>
        <authorList>
            <person name="Newell P.D."/>
            <person name="Chaston J.M."/>
            <person name="Douglas A.E."/>
        </authorList>
    </citation>
    <scope>NUCLEOTIDE SEQUENCE [LARGE SCALE GENOMIC DNA]</scope>
    <source>
        <strain evidence="2 3">DmCS_006</strain>
    </source>
</reference>
<keyword evidence="3" id="KW-1185">Reference proteome</keyword>
<keyword evidence="1" id="KW-1133">Transmembrane helix</keyword>
<accession>A0A094YIH5</accession>
<organism evidence="2 3">
    <name type="scientific">Acetobacter tropicalis</name>
    <dbReference type="NCBI Taxonomy" id="104102"/>
    <lineage>
        <taxon>Bacteria</taxon>
        <taxon>Pseudomonadati</taxon>
        <taxon>Pseudomonadota</taxon>
        <taxon>Alphaproteobacteria</taxon>
        <taxon>Acetobacterales</taxon>
        <taxon>Acetobacteraceae</taxon>
        <taxon>Acetobacter</taxon>
    </lineage>
</organism>
<keyword evidence="1" id="KW-0812">Transmembrane</keyword>
<sequence length="94" mass="10262">MAQKNACFYLVSQSAIGGIAVNISTFVLVLATVGIGVWLDSSPMEWVGAMMFWMVLIARANKTKSSKKAFDDPQELADYLLDKYGVSANPLRAE</sequence>
<dbReference type="AlphaFoldDB" id="A0A094YIH5"/>
<proteinExistence type="predicted"/>